<dbReference type="GO" id="GO:0006423">
    <property type="term" value="P:cysteinyl-tRNA aminoacylation"/>
    <property type="evidence" value="ECO:0007669"/>
    <property type="project" value="InterPro"/>
</dbReference>
<accession>A0A381VHU3</accession>
<dbReference type="InterPro" id="IPR024909">
    <property type="entry name" value="Cys-tRNA/MSH_ligase"/>
</dbReference>
<evidence type="ECO:0000259" key="11">
    <source>
        <dbReference type="Pfam" id="PF01406"/>
    </source>
</evidence>
<dbReference type="PANTHER" id="PTHR10890">
    <property type="entry name" value="CYSTEINYL-TRNA SYNTHETASE"/>
    <property type="match status" value="1"/>
</dbReference>
<dbReference type="GO" id="GO:0046872">
    <property type="term" value="F:metal ion binding"/>
    <property type="evidence" value="ECO:0007669"/>
    <property type="project" value="UniProtKB-KW"/>
</dbReference>
<dbReference type="Gene3D" id="3.40.50.620">
    <property type="entry name" value="HUPs"/>
    <property type="match status" value="1"/>
</dbReference>
<dbReference type="HAMAP" id="MF_00041">
    <property type="entry name" value="Cys_tRNA_synth"/>
    <property type="match status" value="1"/>
</dbReference>
<evidence type="ECO:0000256" key="10">
    <source>
        <dbReference type="ARBA" id="ARBA00031499"/>
    </source>
</evidence>
<keyword evidence="5" id="KW-0547">Nucleotide-binding</keyword>
<keyword evidence="3" id="KW-0436">Ligase</keyword>
<evidence type="ECO:0000256" key="8">
    <source>
        <dbReference type="ARBA" id="ARBA00022917"/>
    </source>
</evidence>
<feature type="domain" description="tRNA synthetases class I catalytic" evidence="11">
    <location>
        <begin position="21"/>
        <end position="326"/>
    </location>
</feature>
<evidence type="ECO:0000256" key="9">
    <source>
        <dbReference type="ARBA" id="ARBA00023146"/>
    </source>
</evidence>
<dbReference type="NCBIfam" id="TIGR00435">
    <property type="entry name" value="cysS"/>
    <property type="match status" value="1"/>
</dbReference>
<dbReference type="AlphaFoldDB" id="A0A381VHU3"/>
<dbReference type="InterPro" id="IPR015803">
    <property type="entry name" value="Cys-tRNA-ligase"/>
</dbReference>
<dbReference type="InterPro" id="IPR014729">
    <property type="entry name" value="Rossmann-like_a/b/a_fold"/>
</dbReference>
<evidence type="ECO:0000256" key="2">
    <source>
        <dbReference type="ARBA" id="ARBA00012832"/>
    </source>
</evidence>
<keyword evidence="9" id="KW-0030">Aminoacyl-tRNA synthetase</keyword>
<dbReference type="PRINTS" id="PR00983">
    <property type="entry name" value="TRNASYNTHCYS"/>
</dbReference>
<dbReference type="InterPro" id="IPR009080">
    <property type="entry name" value="tRNAsynth_Ia_anticodon-bd"/>
</dbReference>
<keyword evidence="6" id="KW-0862">Zinc</keyword>
<sequence>MLNLYNTLTRKKELLKPRVASMFSMYTCGPTVYRDAHIGNLRSYLMADWIRRVLVASGFDVVHVKNITDVGHMRQEVLEQGEDKVIAAAIAEGKTPAEIAEFYTNRFLADESTLNILPVSHLPRATDHVPEMVSITERLLAGDLAYEVDGNVYFAVAEFPDYGRLSGNIHESQLQEAVRVEADPKKRDPRDFTLWKTAEPGRTLKWPSPWGDGFPGWHIECSAMSMKYFGEKFDIHTGGVDNIFPHHEGEIAQSEGVTGNSVVSYWVHGQHLLADGVKMAKSSGNAFIVADLEERGIDPLAFRYLCMTARYSTRLNFTFSSLKAAENALNKLRRFYVVWGRGSEDSNRDRDGENSWWTRFIDAVNDDLNLPVGLDVIWRLTESELPNVSKRVVLNKIDKILGLSLEETPDMFNVPESVNILAQKRDSHRKNKEFLLADSLREEMGLEGYSIQDGTSISSVRLKNRSELREEKWPAISSSSEIPSDLESSSEVEYTVGIVANGYPDDAERCLRSIDKYSGTLSKEILLLDNGNDEGVGRQFESL</sequence>
<gene>
    <name evidence="12" type="ORF">METZ01_LOCUS92081</name>
</gene>
<dbReference type="GO" id="GO:0005829">
    <property type="term" value="C:cytosol"/>
    <property type="evidence" value="ECO:0007669"/>
    <property type="project" value="TreeGrafter"/>
</dbReference>
<evidence type="ECO:0000256" key="6">
    <source>
        <dbReference type="ARBA" id="ARBA00022833"/>
    </source>
</evidence>
<keyword evidence="8" id="KW-0648">Protein biosynthesis</keyword>
<feature type="non-terminal residue" evidence="12">
    <location>
        <position position="543"/>
    </location>
</feature>
<dbReference type="GO" id="GO:0005524">
    <property type="term" value="F:ATP binding"/>
    <property type="evidence" value="ECO:0007669"/>
    <property type="project" value="UniProtKB-KW"/>
</dbReference>
<dbReference type="CDD" id="cd00672">
    <property type="entry name" value="CysRS_core"/>
    <property type="match status" value="1"/>
</dbReference>
<dbReference type="EC" id="6.1.1.16" evidence="2"/>
<evidence type="ECO:0000256" key="4">
    <source>
        <dbReference type="ARBA" id="ARBA00022723"/>
    </source>
</evidence>
<dbReference type="PANTHER" id="PTHR10890:SF3">
    <property type="entry name" value="CYSTEINE--TRNA LIGASE, CYTOPLASMIC"/>
    <property type="match status" value="1"/>
</dbReference>
<dbReference type="EMBL" id="UINC01008724">
    <property type="protein sequence ID" value="SVA39227.1"/>
    <property type="molecule type" value="Genomic_DNA"/>
</dbReference>
<evidence type="ECO:0000256" key="3">
    <source>
        <dbReference type="ARBA" id="ARBA00022598"/>
    </source>
</evidence>
<dbReference type="Pfam" id="PF01406">
    <property type="entry name" value="tRNA-synt_1e"/>
    <property type="match status" value="1"/>
</dbReference>
<evidence type="ECO:0000313" key="12">
    <source>
        <dbReference type="EMBL" id="SVA39227.1"/>
    </source>
</evidence>
<evidence type="ECO:0000256" key="7">
    <source>
        <dbReference type="ARBA" id="ARBA00022840"/>
    </source>
</evidence>
<reference evidence="12" key="1">
    <citation type="submission" date="2018-05" db="EMBL/GenBank/DDBJ databases">
        <authorList>
            <person name="Lanie J.A."/>
            <person name="Ng W.-L."/>
            <person name="Kazmierczak K.M."/>
            <person name="Andrzejewski T.M."/>
            <person name="Davidsen T.M."/>
            <person name="Wayne K.J."/>
            <person name="Tettelin H."/>
            <person name="Glass J.I."/>
            <person name="Rusch D."/>
            <person name="Podicherti R."/>
            <person name="Tsui H.-C.T."/>
            <person name="Winkler M.E."/>
        </authorList>
    </citation>
    <scope>NUCLEOTIDE SEQUENCE</scope>
</reference>
<organism evidence="12">
    <name type="scientific">marine metagenome</name>
    <dbReference type="NCBI Taxonomy" id="408172"/>
    <lineage>
        <taxon>unclassified sequences</taxon>
        <taxon>metagenomes</taxon>
        <taxon>ecological metagenomes</taxon>
    </lineage>
</organism>
<evidence type="ECO:0000256" key="1">
    <source>
        <dbReference type="ARBA" id="ARBA00001947"/>
    </source>
</evidence>
<keyword evidence="4" id="KW-0479">Metal-binding</keyword>
<keyword evidence="7" id="KW-0067">ATP-binding</keyword>
<comment type="cofactor">
    <cofactor evidence="1">
        <name>Zn(2+)</name>
        <dbReference type="ChEBI" id="CHEBI:29105"/>
    </cofactor>
</comment>
<protein>
    <recommendedName>
        <fullName evidence="2">cysteine--tRNA ligase</fullName>
        <ecNumber evidence="2">6.1.1.16</ecNumber>
    </recommendedName>
    <alternativeName>
        <fullName evidence="10">Cysteinyl-tRNA synthetase</fullName>
    </alternativeName>
</protein>
<dbReference type="SUPFAM" id="SSF47323">
    <property type="entry name" value="Anticodon-binding domain of a subclass of class I aminoacyl-tRNA synthetases"/>
    <property type="match status" value="1"/>
</dbReference>
<dbReference type="GO" id="GO:0004817">
    <property type="term" value="F:cysteine-tRNA ligase activity"/>
    <property type="evidence" value="ECO:0007669"/>
    <property type="project" value="UniProtKB-EC"/>
</dbReference>
<name>A0A381VHU3_9ZZZZ</name>
<proteinExistence type="inferred from homology"/>
<dbReference type="Gene3D" id="1.20.120.1910">
    <property type="entry name" value="Cysteine-tRNA ligase, C-terminal anti-codon recognition domain"/>
    <property type="match status" value="1"/>
</dbReference>
<dbReference type="InterPro" id="IPR032678">
    <property type="entry name" value="tRNA-synt_1_cat_dom"/>
</dbReference>
<dbReference type="SUPFAM" id="SSF52374">
    <property type="entry name" value="Nucleotidylyl transferase"/>
    <property type="match status" value="1"/>
</dbReference>
<evidence type="ECO:0000256" key="5">
    <source>
        <dbReference type="ARBA" id="ARBA00022741"/>
    </source>
</evidence>